<evidence type="ECO:0000256" key="2">
    <source>
        <dbReference type="ARBA" id="ARBA00010973"/>
    </source>
</evidence>
<dbReference type="InterPro" id="IPR036514">
    <property type="entry name" value="SGNH_hydro_sf"/>
</dbReference>
<dbReference type="Gene3D" id="3.40.50.1110">
    <property type="entry name" value="SGNH hydrolase"/>
    <property type="match status" value="1"/>
</dbReference>
<sequence length="714" mass="74179">MMRRWPVALMLGALIVTGAGARDTTPARGAHWIATWGSAQMIAEGDNALPADRAGAITLRQVVRVSAGGERVRIRLSNAFGTRPLAIGGAHLARSAFPGTPRIEGGARLTFSGRSDAVIPAGAEVYSDPVAFPVAAGADLAISLYLPDAASPQTGHPGSRSTSFTVAGNVVADGTLAGAMPTTHWYALADVEVGGGPVAGTVVAIGDSITDGYGVKPEHNTRWPDVLAQRLRGTTATRAIGVVNAGIGGNRVLLDGLGPNLLARFDRDVIARSGVRWTIVLEGINDLGVLTREAPATPAQHAAIVAQITAGFSQVVARAHAHGIKVIGGTVMPFGGNTYYHPTAENEADRQAVNSFIRTSGVFDAVIDFDRLMRDPAHPDRLSPAYDSGDHLHPSEAGYKTMGEAVPLSLFGGARASTRSRSVIGATAPVPVGPSERGVAKRPAIAITFDDIPAHGPLVPGQTRVDVIRAITGALAAARAPAFGFLNAGFGLDAPDDAAGAIATWRAAGLPLGNHTYSHANLDKVGAAAFSADVVRNEAPLAATAKGTDWHWFRYPFLSEGSTPAVRDAARADLRARGYRAAAVTMSFNDFSWNPVYAACSVKRDVGAIAALEASFLGEARAAALAARARAKAQVGRDIPYVLLMHVGAFDARMLPKLLALYREMGFRFVTLPEAEADPYYARAIDLSLPGPTPSLAGPPALPALVGPPAGLCS</sequence>
<name>A0A2T5U4G0_9SPHN</name>
<evidence type="ECO:0000313" key="8">
    <source>
        <dbReference type="Proteomes" id="UP000244013"/>
    </source>
</evidence>
<dbReference type="EMBL" id="QAYE01000005">
    <property type="protein sequence ID" value="PTW46409.1"/>
    <property type="molecule type" value="Genomic_DNA"/>
</dbReference>
<dbReference type="InterPro" id="IPR002509">
    <property type="entry name" value="NODB_dom"/>
</dbReference>
<dbReference type="PANTHER" id="PTHR43784">
    <property type="entry name" value="GDSL-LIKE LIPASE/ACYLHYDROLASE, PUTATIVE (AFU_ORTHOLOGUE AFUA_2G00820)-RELATED"/>
    <property type="match status" value="1"/>
</dbReference>
<evidence type="ECO:0000256" key="5">
    <source>
        <dbReference type="SAM" id="SignalP"/>
    </source>
</evidence>
<comment type="function">
    <text evidence="1">Is involved in generating a small heat-stable compound (Nod), an acylated oligomer of N-acetylglucosamine, that stimulates mitosis in various plant protoplasts.</text>
</comment>
<dbReference type="PROSITE" id="PS51677">
    <property type="entry name" value="NODB"/>
    <property type="match status" value="1"/>
</dbReference>
<dbReference type="Pfam" id="PF01522">
    <property type="entry name" value="Polysacc_deac_1"/>
    <property type="match status" value="1"/>
</dbReference>
<evidence type="ECO:0000256" key="3">
    <source>
        <dbReference type="ARBA" id="ARBA00020071"/>
    </source>
</evidence>
<evidence type="ECO:0000256" key="1">
    <source>
        <dbReference type="ARBA" id="ARBA00003236"/>
    </source>
</evidence>
<evidence type="ECO:0000259" key="6">
    <source>
        <dbReference type="PROSITE" id="PS51677"/>
    </source>
</evidence>
<dbReference type="InterPro" id="IPR013830">
    <property type="entry name" value="SGNH_hydro"/>
</dbReference>
<dbReference type="Proteomes" id="UP000244013">
    <property type="component" value="Unassembled WGS sequence"/>
</dbReference>
<dbReference type="SUPFAM" id="SSF88713">
    <property type="entry name" value="Glycoside hydrolase/deacetylase"/>
    <property type="match status" value="1"/>
</dbReference>
<dbReference type="CDD" id="cd01830">
    <property type="entry name" value="XynE_like"/>
    <property type="match status" value="1"/>
</dbReference>
<feature type="signal peptide" evidence="5">
    <location>
        <begin position="1"/>
        <end position="21"/>
    </location>
</feature>
<gene>
    <name evidence="7" type="ORF">C8J25_105189</name>
</gene>
<keyword evidence="5" id="KW-0732">Signal</keyword>
<organism evidence="7 8">
    <name type="scientific">Sphingomonas faeni</name>
    <dbReference type="NCBI Taxonomy" id="185950"/>
    <lineage>
        <taxon>Bacteria</taxon>
        <taxon>Pseudomonadati</taxon>
        <taxon>Pseudomonadota</taxon>
        <taxon>Alphaproteobacteria</taxon>
        <taxon>Sphingomonadales</taxon>
        <taxon>Sphingomonadaceae</taxon>
        <taxon>Sphingomonas</taxon>
    </lineage>
</organism>
<dbReference type="InterPro" id="IPR011330">
    <property type="entry name" value="Glyco_hydro/deAcase_b/a-brl"/>
</dbReference>
<dbReference type="PANTHER" id="PTHR43784:SF2">
    <property type="entry name" value="GDSL-LIKE LIPASE_ACYLHYDROLASE, PUTATIVE (AFU_ORTHOLOGUE AFUA_2G00820)-RELATED"/>
    <property type="match status" value="1"/>
</dbReference>
<feature type="domain" description="NodB homology" evidence="6">
    <location>
        <begin position="443"/>
        <end position="670"/>
    </location>
</feature>
<proteinExistence type="inferred from homology"/>
<dbReference type="SUPFAM" id="SSF52266">
    <property type="entry name" value="SGNH hydrolase"/>
    <property type="match status" value="1"/>
</dbReference>
<dbReference type="GO" id="GO:0005975">
    <property type="term" value="P:carbohydrate metabolic process"/>
    <property type="evidence" value="ECO:0007669"/>
    <property type="project" value="InterPro"/>
</dbReference>
<comment type="caution">
    <text evidence="7">The sequence shown here is derived from an EMBL/GenBank/DDBJ whole genome shotgun (WGS) entry which is preliminary data.</text>
</comment>
<dbReference type="Gene3D" id="3.20.20.370">
    <property type="entry name" value="Glycoside hydrolase/deacetylase"/>
    <property type="match status" value="1"/>
</dbReference>
<dbReference type="GO" id="GO:0016810">
    <property type="term" value="F:hydrolase activity, acting on carbon-nitrogen (but not peptide) bonds"/>
    <property type="evidence" value="ECO:0007669"/>
    <property type="project" value="InterPro"/>
</dbReference>
<accession>A0A2T5U4G0</accession>
<protein>
    <recommendedName>
        <fullName evidence="3">Chitooligosaccharide deacetylase</fullName>
    </recommendedName>
    <alternativeName>
        <fullName evidence="4">Nodulation protein B</fullName>
    </alternativeName>
</protein>
<dbReference type="AlphaFoldDB" id="A0A2T5U4G0"/>
<comment type="similarity">
    <text evidence="2">Belongs to the polysaccharide deacetylase family.</text>
</comment>
<dbReference type="Pfam" id="PF13472">
    <property type="entry name" value="Lipase_GDSL_2"/>
    <property type="match status" value="1"/>
</dbReference>
<dbReference type="InterPro" id="IPR053140">
    <property type="entry name" value="GDSL_Rv0518-like"/>
</dbReference>
<evidence type="ECO:0000256" key="4">
    <source>
        <dbReference type="ARBA" id="ARBA00032976"/>
    </source>
</evidence>
<reference evidence="7 8" key="1">
    <citation type="submission" date="2018-04" db="EMBL/GenBank/DDBJ databases">
        <title>Genomic Encyclopedia of Type Strains, Phase III (KMG-III): the genomes of soil and plant-associated and newly described type strains.</title>
        <authorList>
            <person name="Whitman W."/>
        </authorList>
    </citation>
    <scope>NUCLEOTIDE SEQUENCE [LARGE SCALE GENOMIC DNA]</scope>
    <source>
        <strain evidence="7 8">MA-olki</strain>
    </source>
</reference>
<dbReference type="GO" id="GO:0016788">
    <property type="term" value="F:hydrolase activity, acting on ester bonds"/>
    <property type="evidence" value="ECO:0007669"/>
    <property type="project" value="UniProtKB-ARBA"/>
</dbReference>
<evidence type="ECO:0000313" key="7">
    <source>
        <dbReference type="EMBL" id="PTW46409.1"/>
    </source>
</evidence>
<feature type="chain" id="PRO_5015406703" description="Chitooligosaccharide deacetylase" evidence="5">
    <location>
        <begin position="22"/>
        <end position="714"/>
    </location>
</feature>